<comment type="caution">
    <text evidence="1">The sequence shown here is derived from an EMBL/GenBank/DDBJ whole genome shotgun (WGS) entry which is preliminary data.</text>
</comment>
<protein>
    <submittedName>
        <fullName evidence="1">Uncharacterized protein</fullName>
    </submittedName>
</protein>
<proteinExistence type="predicted"/>
<organism evidence="1 2">
    <name type="scientific">Naganishia onofrii</name>
    <dbReference type="NCBI Taxonomy" id="1851511"/>
    <lineage>
        <taxon>Eukaryota</taxon>
        <taxon>Fungi</taxon>
        <taxon>Dikarya</taxon>
        <taxon>Basidiomycota</taxon>
        <taxon>Agaricomycotina</taxon>
        <taxon>Tremellomycetes</taxon>
        <taxon>Filobasidiales</taxon>
        <taxon>Filobasidiaceae</taxon>
        <taxon>Naganishia</taxon>
    </lineage>
</organism>
<gene>
    <name evidence="1" type="ORF">QFC24_005093</name>
</gene>
<reference evidence="1" key="1">
    <citation type="submission" date="2023-04" db="EMBL/GenBank/DDBJ databases">
        <title>Draft Genome sequencing of Naganishia species isolated from polar environments using Oxford Nanopore Technology.</title>
        <authorList>
            <person name="Leo P."/>
            <person name="Venkateswaran K."/>
        </authorList>
    </citation>
    <scope>NUCLEOTIDE SEQUENCE</scope>
    <source>
        <strain evidence="1">DBVPG 5303</strain>
    </source>
</reference>
<accession>A0ACC2XCJ6</accession>
<keyword evidence="2" id="KW-1185">Reference proteome</keyword>
<name>A0ACC2XCJ6_9TREE</name>
<sequence>MTRIEQPPIGHTCFEMPLPALPYGYQFDLQRPLMLVPFASFEGHLPNKHICRDCYIRAVTNYDVAVVNSISARATIEDPASVALAGLDRHVASVNTVNHPMYNDIYPIVPREGRALAFIQRHFARRGTAKREPCLSYMIKYRIPGSPVLSPFVLASEFDLRRYQNAGAIIHTYWYGEQPHKINSPFVRSILTRLTPFANTAIWRKLPQEEADALMHLWRIGRLDEWYAGMEMKDIKSREDLA</sequence>
<evidence type="ECO:0000313" key="1">
    <source>
        <dbReference type="EMBL" id="KAJ9121111.1"/>
    </source>
</evidence>
<dbReference type="Proteomes" id="UP001234202">
    <property type="component" value="Unassembled WGS sequence"/>
</dbReference>
<evidence type="ECO:0000313" key="2">
    <source>
        <dbReference type="Proteomes" id="UP001234202"/>
    </source>
</evidence>
<dbReference type="EMBL" id="JASBWV010000019">
    <property type="protein sequence ID" value="KAJ9121111.1"/>
    <property type="molecule type" value="Genomic_DNA"/>
</dbReference>